<dbReference type="InterPro" id="IPR029060">
    <property type="entry name" value="PIN-like_dom_sf"/>
</dbReference>
<dbReference type="Proteomes" id="UP000623967">
    <property type="component" value="Unassembled WGS sequence"/>
</dbReference>
<dbReference type="Gene3D" id="3.40.50.300">
    <property type="entry name" value="P-loop containing nucleotide triphosphate hydrolases"/>
    <property type="match status" value="1"/>
</dbReference>
<protein>
    <submittedName>
        <fullName evidence="5">PhoH family protein</fullName>
    </submittedName>
</protein>
<keyword evidence="1" id="KW-0547">Nucleotide-binding</keyword>
<dbReference type="SUPFAM" id="SSF52540">
    <property type="entry name" value="P-loop containing nucleoside triphosphate hydrolases"/>
    <property type="match status" value="1"/>
</dbReference>
<dbReference type="RefSeq" id="WP_202651911.1">
    <property type="nucleotide sequence ID" value="NZ_JAESWB010000025.1"/>
</dbReference>
<gene>
    <name evidence="5" type="ORF">JK635_01940</name>
</gene>
<evidence type="ECO:0000313" key="6">
    <source>
        <dbReference type="Proteomes" id="UP000623967"/>
    </source>
</evidence>
<accession>A0ABS1TM63</accession>
<organism evidence="5 6">
    <name type="scientific">Neobacillus paridis</name>
    <dbReference type="NCBI Taxonomy" id="2803862"/>
    <lineage>
        <taxon>Bacteria</taxon>
        <taxon>Bacillati</taxon>
        <taxon>Bacillota</taxon>
        <taxon>Bacilli</taxon>
        <taxon>Bacillales</taxon>
        <taxon>Bacillaceae</taxon>
        <taxon>Neobacillus</taxon>
    </lineage>
</organism>
<evidence type="ECO:0000259" key="4">
    <source>
        <dbReference type="SMART" id="SM00670"/>
    </source>
</evidence>
<dbReference type="InterPro" id="IPR002716">
    <property type="entry name" value="PIN_dom"/>
</dbReference>
<proteinExistence type="inferred from homology"/>
<dbReference type="Pfam" id="PF13638">
    <property type="entry name" value="PIN_4"/>
    <property type="match status" value="1"/>
</dbReference>
<evidence type="ECO:0000313" key="5">
    <source>
        <dbReference type="EMBL" id="MBL4951000.1"/>
    </source>
</evidence>
<keyword evidence="2" id="KW-0067">ATP-binding</keyword>
<evidence type="ECO:0000256" key="3">
    <source>
        <dbReference type="ARBA" id="ARBA00046345"/>
    </source>
</evidence>
<dbReference type="PANTHER" id="PTHR30473:SF2">
    <property type="entry name" value="PIN DOMAIN-CONTAINING PROTEIN"/>
    <property type="match status" value="1"/>
</dbReference>
<sequence length="391" mass="44610">MDKLYLIDTNVLLESPEVIKEYNVVISGLVLRELEKHKLSYNKELAFNARIATRFINENVDNLIFDLKDYQVTFDESLDKDYTDNKILQSCLDNSYSLITNDLLLKLKAKGLNIEVISPKDNDDLDYKGYKFVDLSDSEIAYFYEHINENIYNLYINQYLIIRDLTKNTIDKYRWNGKEHIKLKIPPKKFIRPENDLQECALDLLNDTSIPIKIIAGNFGSGKTFLAVKMAIYHINEKGNYAKLMVVRNPIGTGESIGWLKGTKEDKTDDFFVPVIQNLDGGEFEADKMIQSGKLLKNIPFFMKGITVDDSFMLVDEAEDLDVKLIKTIGTRLGKNACVAFSGDYQQSEDKFIYNNGLVTAIDKLKGNPLVGIIVLDRDVRSEASKVFADL</sequence>
<dbReference type="EMBL" id="JAESWB010000025">
    <property type="protein sequence ID" value="MBL4951000.1"/>
    <property type="molecule type" value="Genomic_DNA"/>
</dbReference>
<dbReference type="SUPFAM" id="SSF88723">
    <property type="entry name" value="PIN domain-like"/>
    <property type="match status" value="1"/>
</dbReference>
<dbReference type="InterPro" id="IPR027417">
    <property type="entry name" value="P-loop_NTPase"/>
</dbReference>
<feature type="domain" description="PIN" evidence="4">
    <location>
        <begin position="3"/>
        <end position="107"/>
    </location>
</feature>
<dbReference type="Pfam" id="PF02562">
    <property type="entry name" value="PhoH"/>
    <property type="match status" value="1"/>
</dbReference>
<comment type="similarity">
    <text evidence="3">In the N-terminal section; belongs to the PINc/VapC protein family.</text>
</comment>
<dbReference type="SMART" id="SM00670">
    <property type="entry name" value="PINc"/>
    <property type="match status" value="1"/>
</dbReference>
<dbReference type="InterPro" id="IPR003714">
    <property type="entry name" value="PhoH"/>
</dbReference>
<dbReference type="PANTHER" id="PTHR30473">
    <property type="entry name" value="PROTEIN PHOH"/>
    <property type="match status" value="1"/>
</dbReference>
<evidence type="ECO:0000256" key="1">
    <source>
        <dbReference type="ARBA" id="ARBA00022741"/>
    </source>
</evidence>
<dbReference type="Gene3D" id="3.40.50.1010">
    <property type="entry name" value="5'-nuclease"/>
    <property type="match status" value="1"/>
</dbReference>
<name>A0ABS1TM63_9BACI</name>
<reference evidence="5 6" key="1">
    <citation type="submission" date="2021-01" db="EMBL/GenBank/DDBJ databases">
        <title>Genome public.</title>
        <authorList>
            <person name="Liu C."/>
            <person name="Sun Q."/>
        </authorList>
    </citation>
    <scope>NUCLEOTIDE SEQUENCE [LARGE SCALE GENOMIC DNA]</scope>
    <source>
        <strain evidence="5 6">YIM B02564</strain>
    </source>
</reference>
<keyword evidence="6" id="KW-1185">Reference proteome</keyword>
<evidence type="ECO:0000256" key="2">
    <source>
        <dbReference type="ARBA" id="ARBA00022840"/>
    </source>
</evidence>
<dbReference type="InterPro" id="IPR051451">
    <property type="entry name" value="PhoH2-like"/>
</dbReference>
<comment type="caution">
    <text evidence="5">The sequence shown here is derived from an EMBL/GenBank/DDBJ whole genome shotgun (WGS) entry which is preliminary data.</text>
</comment>